<dbReference type="EMBL" id="BQNB010011315">
    <property type="protein sequence ID" value="GJS88978.1"/>
    <property type="molecule type" value="Genomic_DNA"/>
</dbReference>
<proteinExistence type="predicted"/>
<organism evidence="1 2">
    <name type="scientific">Tanacetum coccineum</name>
    <dbReference type="NCBI Taxonomy" id="301880"/>
    <lineage>
        <taxon>Eukaryota</taxon>
        <taxon>Viridiplantae</taxon>
        <taxon>Streptophyta</taxon>
        <taxon>Embryophyta</taxon>
        <taxon>Tracheophyta</taxon>
        <taxon>Spermatophyta</taxon>
        <taxon>Magnoliopsida</taxon>
        <taxon>eudicotyledons</taxon>
        <taxon>Gunneridae</taxon>
        <taxon>Pentapetalae</taxon>
        <taxon>asterids</taxon>
        <taxon>campanulids</taxon>
        <taxon>Asterales</taxon>
        <taxon>Asteraceae</taxon>
        <taxon>Asteroideae</taxon>
        <taxon>Anthemideae</taxon>
        <taxon>Anthemidinae</taxon>
        <taxon>Tanacetum</taxon>
    </lineage>
</organism>
<comment type="caution">
    <text evidence="1">The sequence shown here is derived from an EMBL/GenBank/DDBJ whole genome shotgun (WGS) entry which is preliminary data.</text>
</comment>
<protein>
    <submittedName>
        <fullName evidence="1">Uncharacterized protein</fullName>
    </submittedName>
</protein>
<reference evidence="1" key="2">
    <citation type="submission" date="2022-01" db="EMBL/GenBank/DDBJ databases">
        <authorList>
            <person name="Yamashiro T."/>
            <person name="Shiraishi A."/>
            <person name="Satake H."/>
            <person name="Nakayama K."/>
        </authorList>
    </citation>
    <scope>NUCLEOTIDE SEQUENCE</scope>
</reference>
<dbReference type="Proteomes" id="UP001151760">
    <property type="component" value="Unassembled WGS sequence"/>
</dbReference>
<gene>
    <name evidence="1" type="ORF">Tco_0771614</name>
</gene>
<name>A0ABQ4ZFG8_9ASTR</name>
<reference evidence="1" key="1">
    <citation type="journal article" date="2022" name="Int. J. Mol. Sci.">
        <title>Draft Genome of Tanacetum Coccineum: Genomic Comparison of Closely Related Tanacetum-Family Plants.</title>
        <authorList>
            <person name="Yamashiro T."/>
            <person name="Shiraishi A."/>
            <person name="Nakayama K."/>
            <person name="Satake H."/>
        </authorList>
    </citation>
    <scope>NUCLEOTIDE SEQUENCE</scope>
</reference>
<sequence>MIMTSVQKQGHWIHSFKHYRIHSFQASPDTHHSLLTEFAANFVNRTRISYGYRIRNIEYQPDSHFNEATGFAVVTRYAVRSYNWVEKFLEFPYNLWRYSSYSITKIVILGGVHPDLVSPGDYLVLSKEVVNDNFDESRVVHLILLFIGSVVNLVNEIFPK</sequence>
<keyword evidence="2" id="KW-1185">Reference proteome</keyword>
<evidence type="ECO:0000313" key="1">
    <source>
        <dbReference type="EMBL" id="GJS88978.1"/>
    </source>
</evidence>
<accession>A0ABQ4ZFG8</accession>
<evidence type="ECO:0000313" key="2">
    <source>
        <dbReference type="Proteomes" id="UP001151760"/>
    </source>
</evidence>